<dbReference type="InParanoid" id="E3K4D9"/>
<feature type="coiled-coil region" evidence="1">
    <location>
        <begin position="32"/>
        <end position="59"/>
    </location>
</feature>
<protein>
    <submittedName>
        <fullName evidence="3">Uncharacterized protein</fullName>
    </submittedName>
</protein>
<feature type="region of interest" description="Disordered" evidence="2">
    <location>
        <begin position="1"/>
        <end position="30"/>
    </location>
</feature>
<name>E3K4D9_PUCGT</name>
<sequence length="899" mass="102082">MAGETSKVSGRPTRNSQRTTLPSQQESCETSYDQYEGRFSDLRNKNQALEQQIMENRALIDTISKKLDTITACFEPNNSASANDGAIVPLQAPPPHDGQLVSTNQLMQKYPNATLVPSSKSRSDHQNFKAQLENFLKQQLDEIKNHSVVHLKQSINQQNALMKVDYNFIISKISPSITTELVSFRQTLETSLEKEIQSITAVLVSEKYLQLQDEMRKKIEDELLAGFTLFEKSFTDKVSLNLNNYSKDFETRLQSQLTSMATKKEIEDKCNPLESRLDDFSQNISTGCFNELSSLKEEFKTLEASMKQLDSTMDQALKNNEAKIKNMRELMMNEKMKISENFEELRKNYDELKENYKHSTQVDAHDILEDTGVKTIVSNTLSQFGVDTNTMTDLTTRIERLLAVTESLLNSDSHFTPVIQNIASNPSDIIPSINLPSPENSQNVSKEAEVATPSAIALDEDHTMESEDSTHQRSSQTSTTPIQLGTTDPSTNFASESTHRLNTPRLNTPEPSARPREKISTPRSGRIKFNKRENRNPVKPLTDSEKQELELLGQAMQSFIYYLAQQNQKKSPSLPRPTTEELRSLKPLKPIDNLLQGNSYTLDEYSSLPANSPKILSPEEVKGIGFVEEDEKKTPYLDIISRNLPTPFNLHAHCQNRARQYAVATFSWADQSDNNHELWNLRMAAFCVDTFITACEQQCFPLVHAHQLKIPAPPVALEIFTAKLKHRIKTRNREENHPGSILKNQQIDRRYHRRQALQARRKDTCQIVKQLNAALFLFDNDYICSDDESDDQDRKSRTRISLPFRSKSATALVEHIDQISEALSKKDETRRPGPPPATRKPSNVTPDSPNLRIPVGLPRDVYDESFLSTLTSTQMDELKAKDDFFTSEVTLCIYKPLPI</sequence>
<dbReference type="GO" id="GO:0005634">
    <property type="term" value="C:nucleus"/>
    <property type="evidence" value="ECO:0000318"/>
    <property type="project" value="GO_Central"/>
</dbReference>
<dbReference type="RefSeq" id="XP_003323544.2">
    <property type="nucleotide sequence ID" value="XM_003323496.2"/>
</dbReference>
<dbReference type="OrthoDB" id="2506944at2759"/>
<organism evidence="3 4">
    <name type="scientific">Puccinia graminis f. sp. tritici (strain CRL 75-36-700-3 / race SCCL)</name>
    <name type="common">Black stem rust fungus</name>
    <dbReference type="NCBI Taxonomy" id="418459"/>
    <lineage>
        <taxon>Eukaryota</taxon>
        <taxon>Fungi</taxon>
        <taxon>Dikarya</taxon>
        <taxon>Basidiomycota</taxon>
        <taxon>Pucciniomycotina</taxon>
        <taxon>Pucciniomycetes</taxon>
        <taxon>Pucciniales</taxon>
        <taxon>Pucciniaceae</taxon>
        <taxon>Puccinia</taxon>
    </lineage>
</organism>
<dbReference type="AlphaFoldDB" id="E3K4D9"/>
<dbReference type="EMBL" id="DS178272">
    <property type="protein sequence ID" value="EFP79125.2"/>
    <property type="molecule type" value="Genomic_DNA"/>
</dbReference>
<dbReference type="GO" id="GO:0000073">
    <property type="term" value="P:initial mitotic spindle pole body separation"/>
    <property type="evidence" value="ECO:0000318"/>
    <property type="project" value="GO_Central"/>
</dbReference>
<dbReference type="GO" id="GO:0051231">
    <property type="term" value="P:spindle elongation"/>
    <property type="evidence" value="ECO:0000318"/>
    <property type="project" value="GO_Central"/>
</dbReference>
<accession>E3K4D9</accession>
<keyword evidence="4" id="KW-1185">Reference proteome</keyword>
<feature type="region of interest" description="Disordered" evidence="2">
    <location>
        <begin position="430"/>
        <end position="540"/>
    </location>
</feature>
<dbReference type="GO" id="GO:0090307">
    <property type="term" value="P:mitotic spindle assembly"/>
    <property type="evidence" value="ECO:0000318"/>
    <property type="project" value="GO_Central"/>
</dbReference>
<feature type="compositionally biased region" description="Basic and acidic residues" evidence="2">
    <location>
        <begin position="459"/>
        <end position="471"/>
    </location>
</feature>
<gene>
    <name evidence="3" type="ORF">PGTG_05446</name>
</gene>
<keyword evidence="1" id="KW-0175">Coiled coil</keyword>
<dbReference type="GeneID" id="10530948"/>
<feature type="coiled-coil region" evidence="1">
    <location>
        <begin position="292"/>
        <end position="362"/>
    </location>
</feature>
<dbReference type="KEGG" id="pgr:PGTG_05446"/>
<dbReference type="GO" id="GO:0008574">
    <property type="term" value="F:plus-end-directed microtubule motor activity"/>
    <property type="evidence" value="ECO:0000318"/>
    <property type="project" value="GO_Central"/>
</dbReference>
<evidence type="ECO:0000313" key="3">
    <source>
        <dbReference type="EMBL" id="EFP79125.2"/>
    </source>
</evidence>
<feature type="compositionally biased region" description="Polar residues" evidence="2">
    <location>
        <begin position="434"/>
        <end position="445"/>
    </location>
</feature>
<dbReference type="Proteomes" id="UP000008783">
    <property type="component" value="Unassembled WGS sequence"/>
</dbReference>
<feature type="compositionally biased region" description="Polar residues" evidence="2">
    <location>
        <begin position="481"/>
        <end position="510"/>
    </location>
</feature>
<dbReference type="GO" id="GO:0072686">
    <property type="term" value="C:mitotic spindle"/>
    <property type="evidence" value="ECO:0000318"/>
    <property type="project" value="GO_Central"/>
</dbReference>
<feature type="region of interest" description="Disordered" evidence="2">
    <location>
        <begin position="821"/>
        <end position="854"/>
    </location>
</feature>
<evidence type="ECO:0000256" key="1">
    <source>
        <dbReference type="SAM" id="Coils"/>
    </source>
</evidence>
<feature type="compositionally biased region" description="Basic and acidic residues" evidence="2">
    <location>
        <begin position="821"/>
        <end position="831"/>
    </location>
</feature>
<dbReference type="VEuPathDB" id="FungiDB:PGTG_05446"/>
<evidence type="ECO:0000313" key="4">
    <source>
        <dbReference type="Proteomes" id="UP000008783"/>
    </source>
</evidence>
<feature type="compositionally biased region" description="Basic and acidic residues" evidence="2">
    <location>
        <begin position="530"/>
        <end position="540"/>
    </location>
</feature>
<proteinExistence type="predicted"/>
<dbReference type="HOGENOM" id="CLU_322137_0_0_1"/>
<dbReference type="GO" id="GO:0005876">
    <property type="term" value="C:spindle microtubule"/>
    <property type="evidence" value="ECO:0000318"/>
    <property type="project" value="GO_Central"/>
</dbReference>
<reference evidence="4" key="2">
    <citation type="journal article" date="2011" name="Proc. Natl. Acad. Sci. U.S.A.">
        <title>Obligate biotrophy features unraveled by the genomic analysis of rust fungi.</title>
        <authorList>
            <person name="Duplessis S."/>
            <person name="Cuomo C.A."/>
            <person name="Lin Y.-C."/>
            <person name="Aerts A."/>
            <person name="Tisserant E."/>
            <person name="Veneault-Fourrey C."/>
            <person name="Joly D.L."/>
            <person name="Hacquard S."/>
            <person name="Amselem J."/>
            <person name="Cantarel B.L."/>
            <person name="Chiu R."/>
            <person name="Coutinho P.M."/>
            <person name="Feau N."/>
            <person name="Field M."/>
            <person name="Frey P."/>
            <person name="Gelhaye E."/>
            <person name="Goldberg J."/>
            <person name="Grabherr M.G."/>
            <person name="Kodira C.D."/>
            <person name="Kohler A."/>
            <person name="Kuees U."/>
            <person name="Lindquist E.A."/>
            <person name="Lucas S.M."/>
            <person name="Mago R."/>
            <person name="Mauceli E."/>
            <person name="Morin E."/>
            <person name="Murat C."/>
            <person name="Pangilinan J.L."/>
            <person name="Park R."/>
            <person name="Pearson M."/>
            <person name="Quesneville H."/>
            <person name="Rouhier N."/>
            <person name="Sakthikumar S."/>
            <person name="Salamov A.A."/>
            <person name="Schmutz J."/>
            <person name="Selles B."/>
            <person name="Shapiro H."/>
            <person name="Tanguay P."/>
            <person name="Tuskan G.A."/>
            <person name="Henrissat B."/>
            <person name="Van de Peer Y."/>
            <person name="Rouze P."/>
            <person name="Ellis J.G."/>
            <person name="Dodds P.N."/>
            <person name="Schein J.E."/>
            <person name="Zhong S."/>
            <person name="Hamelin R.C."/>
            <person name="Grigoriev I.V."/>
            <person name="Szabo L.J."/>
            <person name="Martin F."/>
        </authorList>
    </citation>
    <scope>NUCLEOTIDE SEQUENCE [LARGE SCALE GENOMIC DNA]</scope>
    <source>
        <strain evidence="4">CRL 75-36-700-3 / race SCCL</strain>
    </source>
</reference>
<reference key="1">
    <citation type="submission" date="2007-01" db="EMBL/GenBank/DDBJ databases">
        <title>The Genome Sequence of Puccinia graminis f. sp. tritici Strain CRL 75-36-700-3.</title>
        <authorList>
            <consortium name="The Broad Institute Genome Sequencing Platform"/>
            <person name="Birren B."/>
            <person name="Lander E."/>
            <person name="Galagan J."/>
            <person name="Nusbaum C."/>
            <person name="Devon K."/>
            <person name="Cuomo C."/>
            <person name="Jaffe D."/>
            <person name="Butler J."/>
            <person name="Alvarez P."/>
            <person name="Gnerre S."/>
            <person name="Grabherr M."/>
            <person name="Mauceli E."/>
            <person name="Brockman W."/>
            <person name="Young S."/>
            <person name="LaButti K."/>
            <person name="Sykes S."/>
            <person name="DeCaprio D."/>
            <person name="Crawford M."/>
            <person name="Koehrsen M."/>
            <person name="Engels R."/>
            <person name="Montgomery P."/>
            <person name="Pearson M."/>
            <person name="Howarth C."/>
            <person name="Larson L."/>
            <person name="White J."/>
            <person name="Zeng Q."/>
            <person name="Kodira C."/>
            <person name="Yandava C."/>
            <person name="Alvarado L."/>
            <person name="O'Leary S."/>
            <person name="Szabo L."/>
            <person name="Dean R."/>
            <person name="Schein J."/>
        </authorList>
    </citation>
    <scope>NUCLEOTIDE SEQUENCE</scope>
    <source>
        <strain>CRL 75-36-700-3</strain>
    </source>
</reference>
<evidence type="ECO:0000256" key="2">
    <source>
        <dbReference type="SAM" id="MobiDB-lite"/>
    </source>
</evidence>